<dbReference type="PROSITE" id="PS51608">
    <property type="entry name" value="SAM_MT_UBIE"/>
    <property type="match status" value="1"/>
</dbReference>
<proteinExistence type="predicted"/>
<dbReference type="PANTHER" id="PTHR43591">
    <property type="entry name" value="METHYLTRANSFERASE"/>
    <property type="match status" value="1"/>
</dbReference>
<evidence type="ECO:0000256" key="2">
    <source>
        <dbReference type="ARBA" id="ARBA00022679"/>
    </source>
</evidence>
<dbReference type="Gene3D" id="3.40.50.150">
    <property type="entry name" value="Vaccinia Virus protein VP39"/>
    <property type="match status" value="1"/>
</dbReference>
<dbReference type="Proteomes" id="UP000193922">
    <property type="component" value="Unassembled WGS sequence"/>
</dbReference>
<dbReference type="GO" id="GO:0032259">
    <property type="term" value="P:methylation"/>
    <property type="evidence" value="ECO:0007669"/>
    <property type="project" value="UniProtKB-KW"/>
</dbReference>
<keyword evidence="3" id="KW-0949">S-adenosyl-L-methionine</keyword>
<evidence type="ECO:0000313" key="4">
    <source>
        <dbReference type="EMBL" id="ORX70601.1"/>
    </source>
</evidence>
<dbReference type="AlphaFoldDB" id="A0A1Y1WAP4"/>
<sequence>MDIVAPGPGVKLLDMAAGTGDATVLFFDYQDNVNQDTKSTVTMVDLNANMLELAKKRLGNTRWSADGRIEYMQGNAEHMPEIPDNTFDIYCCISGFHNMPNHLKAMKEAMRVLKPGGKICIGDINNGVGPVGTMLRRAFNRHVFFPLVLWTQEDRDMAHRIKESSLTFPSPPDFVEELKKAGFEIEGCGYHFLGFMSMAVLFTGTKPMGAE</sequence>
<keyword evidence="2 4" id="KW-0808">Transferase</keyword>
<reference evidence="4 5" key="1">
    <citation type="submission" date="2016-07" db="EMBL/GenBank/DDBJ databases">
        <title>Pervasive Adenine N6-methylation of Active Genes in Fungi.</title>
        <authorList>
            <consortium name="DOE Joint Genome Institute"/>
            <person name="Mondo S.J."/>
            <person name="Dannebaum R.O."/>
            <person name="Kuo R.C."/>
            <person name="Labutti K."/>
            <person name="Haridas S."/>
            <person name="Kuo A."/>
            <person name="Salamov A."/>
            <person name="Ahrendt S.R."/>
            <person name="Lipzen A."/>
            <person name="Sullivan W."/>
            <person name="Andreopoulos W.B."/>
            <person name="Clum A."/>
            <person name="Lindquist E."/>
            <person name="Daum C."/>
            <person name="Ramamoorthy G.K."/>
            <person name="Gryganskyi A."/>
            <person name="Culley D."/>
            <person name="Magnuson J.K."/>
            <person name="James T.Y."/>
            <person name="O'Malley M.A."/>
            <person name="Stajich J.E."/>
            <person name="Spatafora J.W."/>
            <person name="Visel A."/>
            <person name="Grigoriev I.V."/>
        </authorList>
    </citation>
    <scope>NUCLEOTIDE SEQUENCE [LARGE SCALE GENOMIC DNA]</scope>
    <source>
        <strain evidence="4 5">ATCC 12442</strain>
    </source>
</reference>
<accession>A0A1Y1WAP4</accession>
<dbReference type="EMBL" id="MCFD01000005">
    <property type="protein sequence ID" value="ORX70601.1"/>
    <property type="molecule type" value="Genomic_DNA"/>
</dbReference>
<dbReference type="PANTHER" id="PTHR43591:SF24">
    <property type="entry name" value="2-METHOXY-6-POLYPRENYL-1,4-BENZOQUINOL METHYLASE, MITOCHONDRIAL"/>
    <property type="match status" value="1"/>
</dbReference>
<protein>
    <submittedName>
        <fullName evidence="4">S-adenosyl-L-methionine-dependent methyltransferase</fullName>
    </submittedName>
</protein>
<dbReference type="InterPro" id="IPR004033">
    <property type="entry name" value="UbiE/COQ5_MeTrFase"/>
</dbReference>
<gene>
    <name evidence="4" type="ORF">DL89DRAFT_266794</name>
</gene>
<dbReference type="CDD" id="cd02440">
    <property type="entry name" value="AdoMet_MTases"/>
    <property type="match status" value="1"/>
</dbReference>
<dbReference type="SUPFAM" id="SSF53335">
    <property type="entry name" value="S-adenosyl-L-methionine-dependent methyltransferases"/>
    <property type="match status" value="1"/>
</dbReference>
<keyword evidence="1 4" id="KW-0489">Methyltransferase</keyword>
<name>A0A1Y1WAP4_9FUNG</name>
<evidence type="ECO:0000313" key="5">
    <source>
        <dbReference type="Proteomes" id="UP000193922"/>
    </source>
</evidence>
<evidence type="ECO:0000256" key="1">
    <source>
        <dbReference type="ARBA" id="ARBA00022603"/>
    </source>
</evidence>
<dbReference type="Pfam" id="PF01209">
    <property type="entry name" value="Ubie_methyltran"/>
    <property type="match status" value="1"/>
</dbReference>
<comment type="caution">
    <text evidence="4">The sequence shown here is derived from an EMBL/GenBank/DDBJ whole genome shotgun (WGS) entry which is preliminary data.</text>
</comment>
<dbReference type="RefSeq" id="XP_040744180.1">
    <property type="nucleotide sequence ID" value="XM_040887236.1"/>
</dbReference>
<evidence type="ECO:0000256" key="3">
    <source>
        <dbReference type="ARBA" id="ARBA00022691"/>
    </source>
</evidence>
<organism evidence="4 5">
    <name type="scientific">Linderina pennispora</name>
    <dbReference type="NCBI Taxonomy" id="61395"/>
    <lineage>
        <taxon>Eukaryota</taxon>
        <taxon>Fungi</taxon>
        <taxon>Fungi incertae sedis</taxon>
        <taxon>Zoopagomycota</taxon>
        <taxon>Kickxellomycotina</taxon>
        <taxon>Kickxellomycetes</taxon>
        <taxon>Kickxellales</taxon>
        <taxon>Kickxellaceae</taxon>
        <taxon>Linderina</taxon>
    </lineage>
</organism>
<dbReference type="STRING" id="61395.A0A1Y1WAP4"/>
<keyword evidence="5" id="KW-1185">Reference proteome</keyword>
<dbReference type="GeneID" id="63803884"/>
<dbReference type="OrthoDB" id="10017101at2759"/>
<dbReference type="InterPro" id="IPR029063">
    <property type="entry name" value="SAM-dependent_MTases_sf"/>
</dbReference>
<dbReference type="GO" id="GO:0008168">
    <property type="term" value="F:methyltransferase activity"/>
    <property type="evidence" value="ECO:0007669"/>
    <property type="project" value="UniProtKB-KW"/>
</dbReference>